<name>A0A9X3AF88_9PSEU</name>
<evidence type="ECO:0000259" key="3">
    <source>
        <dbReference type="Pfam" id="PF24981"/>
    </source>
</evidence>
<dbReference type="EMBL" id="JANYMP010000005">
    <property type="protein sequence ID" value="MCS7477946.1"/>
    <property type="molecule type" value="Genomic_DNA"/>
</dbReference>
<keyword evidence="5" id="KW-1185">Reference proteome</keyword>
<dbReference type="InterPro" id="IPR015915">
    <property type="entry name" value="Kelch-typ_b-propeller"/>
</dbReference>
<keyword evidence="1" id="KW-0880">Kelch repeat</keyword>
<dbReference type="Pfam" id="PF24981">
    <property type="entry name" value="Beta-prop_ATRN-LZTR1"/>
    <property type="match status" value="1"/>
</dbReference>
<dbReference type="SUPFAM" id="SSF50965">
    <property type="entry name" value="Galactose oxidase, central domain"/>
    <property type="match status" value="1"/>
</dbReference>
<protein>
    <submittedName>
        <fullName evidence="4">Kelch-like protein 17</fullName>
    </submittedName>
</protein>
<reference evidence="4" key="1">
    <citation type="submission" date="2022-08" db="EMBL/GenBank/DDBJ databases">
        <authorList>
            <person name="Tistechok S."/>
            <person name="Samborskyy M."/>
            <person name="Roman I."/>
        </authorList>
    </citation>
    <scope>NUCLEOTIDE SEQUENCE</scope>
    <source>
        <strain evidence="4">DSM 103496</strain>
    </source>
</reference>
<evidence type="ECO:0000256" key="1">
    <source>
        <dbReference type="ARBA" id="ARBA00022441"/>
    </source>
</evidence>
<dbReference type="PANTHER" id="PTHR46344">
    <property type="entry name" value="OS02G0202900 PROTEIN"/>
    <property type="match status" value="1"/>
</dbReference>
<dbReference type="InterPro" id="IPR056737">
    <property type="entry name" value="Beta-prop_ATRN-MKLN-like"/>
</dbReference>
<dbReference type="AlphaFoldDB" id="A0A9X3AF88"/>
<feature type="domain" description="Attractin/MKLN-like beta-propeller" evidence="3">
    <location>
        <begin position="40"/>
        <end position="310"/>
    </location>
</feature>
<gene>
    <name evidence="4" type="ORF">NZH93_13865</name>
</gene>
<dbReference type="InterPro" id="IPR011043">
    <property type="entry name" value="Gal_Oxase/kelch_b-propeller"/>
</dbReference>
<comment type="caution">
    <text evidence="4">The sequence shown here is derived from an EMBL/GenBank/DDBJ whole genome shotgun (WGS) entry which is preliminary data.</text>
</comment>
<dbReference type="InterPro" id="IPR037293">
    <property type="entry name" value="Gal_Oxidase_central_sf"/>
</dbReference>
<evidence type="ECO:0000313" key="5">
    <source>
        <dbReference type="Proteomes" id="UP001141259"/>
    </source>
</evidence>
<evidence type="ECO:0000256" key="2">
    <source>
        <dbReference type="ARBA" id="ARBA00022737"/>
    </source>
</evidence>
<dbReference type="InterPro" id="IPR006652">
    <property type="entry name" value="Kelch_1"/>
</dbReference>
<dbReference type="SMART" id="SM00612">
    <property type="entry name" value="Kelch"/>
    <property type="match status" value="5"/>
</dbReference>
<accession>A0A9X3AF88</accession>
<dbReference type="Gene3D" id="2.130.10.80">
    <property type="entry name" value="Galactose oxidase/kelch, beta-propeller"/>
    <property type="match status" value="2"/>
</dbReference>
<proteinExistence type="predicted"/>
<evidence type="ECO:0000313" key="4">
    <source>
        <dbReference type="EMBL" id="MCS7477946.1"/>
    </source>
</evidence>
<dbReference type="Gene3D" id="2.120.10.80">
    <property type="entry name" value="Kelch-type beta propeller"/>
    <property type="match status" value="1"/>
</dbReference>
<dbReference type="RefSeq" id="WP_259623450.1">
    <property type="nucleotide sequence ID" value="NZ_JANYMP010000005.1"/>
</dbReference>
<keyword evidence="2" id="KW-0677">Repeat</keyword>
<dbReference type="Proteomes" id="UP001141259">
    <property type="component" value="Unassembled WGS sequence"/>
</dbReference>
<dbReference type="PANTHER" id="PTHR46344:SF27">
    <property type="entry name" value="KELCH REPEAT SUPERFAMILY PROTEIN"/>
    <property type="match status" value="1"/>
</dbReference>
<organism evidence="4 5">
    <name type="scientific">Umezawaea endophytica</name>
    <dbReference type="NCBI Taxonomy" id="1654476"/>
    <lineage>
        <taxon>Bacteria</taxon>
        <taxon>Bacillati</taxon>
        <taxon>Actinomycetota</taxon>
        <taxon>Actinomycetes</taxon>
        <taxon>Pseudonocardiales</taxon>
        <taxon>Pseudonocardiaceae</taxon>
        <taxon>Umezawaea</taxon>
    </lineage>
</organism>
<sequence>MTTGILATDAWSAAPDHAVAACWRGQHDNAVVLAAGAKVLIAGGADAAGAGLRQSAVYDFAQDEWSPTALLGTARQAHALALLPNGKVLATGGTSGAAGTPLRTAEVFDPAANTWQATPHDLVVGRVGHSATTLANGLVLVAGGSGQRAGGGLVALRSAELFNPADGTWEAVGHDMTDARTGHTAIPLQNGQKVLVCGGSVPVGAGEDADLAFCELYDTATGTWTPTGSMRHPRRAHSATALSATTVLVAGGRAPGASGDGFDPFARATAELYDLAAGTWQDVAPMPAGRAFHRAVPLGSGKVLVIGGADHVDNETGYRGALHFSAGAWTPFAGLDEGRWAFAAASSGTKVLVVGGVTRTGLAAAATPVELTASAERSGT</sequence>